<dbReference type="InterPro" id="IPR010344">
    <property type="entry name" value="YbjH"/>
</dbReference>
<keyword evidence="1" id="KW-0732">Signal</keyword>
<gene>
    <name evidence="2" type="ORF">DPM13_03085</name>
</gene>
<keyword evidence="3" id="KW-1185">Reference proteome</keyword>
<evidence type="ECO:0000313" key="2">
    <source>
        <dbReference type="EMBL" id="AWX92557.1"/>
    </source>
</evidence>
<proteinExistence type="predicted"/>
<evidence type="ECO:0000313" key="3">
    <source>
        <dbReference type="Proteomes" id="UP000249922"/>
    </source>
</evidence>
<dbReference type="EMBL" id="CP030239">
    <property type="protein sequence ID" value="AWX92557.1"/>
    <property type="molecule type" value="Genomic_DNA"/>
</dbReference>
<dbReference type="RefSeq" id="WP_112887443.1">
    <property type="nucleotide sequence ID" value="NZ_CP030239.1"/>
</dbReference>
<sequence>MRAHSTLTRRLLASTVPAALLLSLGAQPARTDPMIGTVMNSYGLPGAVDTPTAEMLPDATLGATLSYSDLARRNTLVFQLPRADRRAAHSRFGRAC</sequence>
<dbReference type="Proteomes" id="UP000249922">
    <property type="component" value="Chromosome"/>
</dbReference>
<evidence type="ECO:0000256" key="1">
    <source>
        <dbReference type="SAM" id="SignalP"/>
    </source>
</evidence>
<organism evidence="2 3">
    <name type="scientific">Paracoccus mutanolyticus</name>
    <dbReference type="NCBI Taxonomy" id="1499308"/>
    <lineage>
        <taxon>Bacteria</taxon>
        <taxon>Pseudomonadati</taxon>
        <taxon>Pseudomonadota</taxon>
        <taxon>Alphaproteobacteria</taxon>
        <taxon>Rhodobacterales</taxon>
        <taxon>Paracoccaceae</taxon>
        <taxon>Paracoccus</taxon>
    </lineage>
</organism>
<name>A0ABM6WPY4_9RHOB</name>
<reference evidence="2 3" key="1">
    <citation type="submission" date="2018-06" db="EMBL/GenBank/DDBJ databases">
        <title>Complete genome sequence of Paracoccus mutanolyticus strain RSP-02 isolated from cellulosic waste.</title>
        <authorList>
            <person name="Amrutha R.N."/>
            <person name="Shrivastav A."/>
            <person name="Buddana S.K."/>
            <person name="Deshpande U."/>
            <person name="Prakasham R.S."/>
        </authorList>
    </citation>
    <scope>NUCLEOTIDE SEQUENCE [LARGE SCALE GENOMIC DNA]</scope>
    <source>
        <strain evidence="2 3">RSP-02</strain>
    </source>
</reference>
<feature type="chain" id="PRO_5046926683" evidence="1">
    <location>
        <begin position="29"/>
        <end position="96"/>
    </location>
</feature>
<accession>A0ABM6WPY4</accession>
<dbReference type="Pfam" id="PF06082">
    <property type="entry name" value="YjbH"/>
    <property type="match status" value="1"/>
</dbReference>
<protein>
    <submittedName>
        <fullName evidence="2">Uncharacterized protein</fullName>
    </submittedName>
</protein>
<feature type="signal peptide" evidence="1">
    <location>
        <begin position="1"/>
        <end position="28"/>
    </location>
</feature>